<proteinExistence type="predicted"/>
<dbReference type="Pfam" id="PF13224">
    <property type="entry name" value="DUF4032"/>
    <property type="match status" value="1"/>
</dbReference>
<dbReference type="InterPro" id="IPR011009">
    <property type="entry name" value="Kinase-like_dom_sf"/>
</dbReference>
<evidence type="ECO:0000313" key="2">
    <source>
        <dbReference type="EMBL" id="QBR93443.1"/>
    </source>
</evidence>
<dbReference type="Pfam" id="PF06293">
    <property type="entry name" value="Kdo"/>
    <property type="match status" value="1"/>
</dbReference>
<dbReference type="RefSeq" id="WP_135078883.1">
    <property type="nucleotide sequence ID" value="NZ_CP038267.1"/>
</dbReference>
<name>A0A4P7GN28_9ACTN</name>
<accession>A0A4P7GN28</accession>
<feature type="domain" description="DUF4032" evidence="1">
    <location>
        <begin position="229"/>
        <end position="390"/>
    </location>
</feature>
<keyword evidence="3" id="KW-1185">Reference proteome</keyword>
<evidence type="ECO:0000313" key="3">
    <source>
        <dbReference type="Proteomes" id="UP000294894"/>
    </source>
</evidence>
<dbReference type="InterPro" id="IPR025111">
    <property type="entry name" value="DUF4032"/>
</dbReference>
<organism evidence="2 3">
    <name type="scientific">Nocardioides euryhalodurans</name>
    <dbReference type="NCBI Taxonomy" id="2518370"/>
    <lineage>
        <taxon>Bacteria</taxon>
        <taxon>Bacillati</taxon>
        <taxon>Actinomycetota</taxon>
        <taxon>Actinomycetes</taxon>
        <taxon>Propionibacteriales</taxon>
        <taxon>Nocardioidaceae</taxon>
        <taxon>Nocardioides</taxon>
    </lineage>
</organism>
<dbReference type="SUPFAM" id="SSF56112">
    <property type="entry name" value="Protein kinase-like (PK-like)"/>
    <property type="match status" value="1"/>
</dbReference>
<dbReference type="KEGG" id="noy:EXE57_15070"/>
<reference evidence="2 3" key="1">
    <citation type="submission" date="2019-03" db="EMBL/GenBank/DDBJ databases">
        <title>Three New Species of Nocardioides, Nocardioides euryhalodurans sp. nov., Nocardioides seonyuensis sp. nov. and Nocardioides eburneoflavus sp. nov., Iolated from Soil.</title>
        <authorList>
            <person name="Roh S.G."/>
            <person name="Lee C."/>
            <person name="Kim M.-K."/>
            <person name="Kim S.B."/>
        </authorList>
    </citation>
    <scope>NUCLEOTIDE SEQUENCE [LARGE SCALE GENOMIC DNA]</scope>
    <source>
        <strain evidence="2 3">MMS17-SY117</strain>
    </source>
</reference>
<gene>
    <name evidence="2" type="ORF">EXE57_15070</name>
</gene>
<dbReference type="AlphaFoldDB" id="A0A4P7GN28"/>
<protein>
    <submittedName>
        <fullName evidence="2">DUF4032 domain-containing protein</fullName>
    </submittedName>
</protein>
<dbReference type="EMBL" id="CP038267">
    <property type="protein sequence ID" value="QBR93443.1"/>
    <property type="molecule type" value="Genomic_DNA"/>
</dbReference>
<evidence type="ECO:0000259" key="1">
    <source>
        <dbReference type="Pfam" id="PF13224"/>
    </source>
</evidence>
<sequence length="413" mass="46448">MALRIVASRPDPAIIRLPWSTPLEEWTDDYVVPLPRGLSRHVVRIVRLGDRVYAVKETVEEIAFREYRLLRDLQRMGLPAVVPQGVVTGRVDEQGEELPAALMTEHLRFSLPYRSLFCHGLSAESLPSLVDALVVLLVRLHLAEFYWGDVSLSNVLFRRSAGGFSAYLVDAETGELRSNLSGTMREYDITVGCENVYAELLDLQASGQLDEHVDAFDIVEMVGSRYHALWDELTGEEEFPAGEMWRIEQRIERLNDLGFDVDELDIVTDFDGDRVQIQPRVVELGHHSRELQGLTGMYAEEAQARRMLNDIAAYAVAHDLGREDRALVANRWLTEVYEPIMAMVPPSARGKLEPAEIFHEILVHRWYLSERAGREVGILEAASDYIANELTKKPEEAVASPAAGEAELLGSAE</sequence>
<dbReference type="OrthoDB" id="1550523at2"/>
<dbReference type="Proteomes" id="UP000294894">
    <property type="component" value="Chromosome"/>
</dbReference>